<protein>
    <submittedName>
        <fullName evidence="5">Tyrosine-type recombinase/integrase</fullName>
    </submittedName>
</protein>
<gene>
    <name evidence="5" type="ORF">AB5J53_43825</name>
</gene>
<dbReference type="PROSITE" id="PS51898">
    <property type="entry name" value="TYR_RECOMBINASE"/>
    <property type="match status" value="1"/>
</dbReference>
<reference evidence="5" key="1">
    <citation type="submission" date="2024-07" db="EMBL/GenBank/DDBJ databases">
        <authorList>
            <person name="Yu S.T."/>
        </authorList>
    </citation>
    <scope>NUCLEOTIDE SEQUENCE</scope>
    <source>
        <strain evidence="5">R41</strain>
    </source>
</reference>
<dbReference type="AlphaFoldDB" id="A0AB39RTV2"/>
<dbReference type="SUPFAM" id="SSF56349">
    <property type="entry name" value="DNA breaking-rejoining enzymes"/>
    <property type="match status" value="1"/>
</dbReference>
<dbReference type="InterPro" id="IPR050090">
    <property type="entry name" value="Tyrosine_recombinase_XerCD"/>
</dbReference>
<dbReference type="InterPro" id="IPR010998">
    <property type="entry name" value="Integrase_recombinase_N"/>
</dbReference>
<dbReference type="Pfam" id="PF00589">
    <property type="entry name" value="Phage_integrase"/>
    <property type="match status" value="1"/>
</dbReference>
<dbReference type="InterPro" id="IPR013762">
    <property type="entry name" value="Integrase-like_cat_sf"/>
</dbReference>
<evidence type="ECO:0000313" key="5">
    <source>
        <dbReference type="EMBL" id="XDQ58091.1"/>
    </source>
</evidence>
<dbReference type="InterPro" id="IPR011010">
    <property type="entry name" value="DNA_brk_join_enz"/>
</dbReference>
<keyword evidence="3" id="KW-0233">DNA recombination</keyword>
<evidence type="ECO:0000259" key="4">
    <source>
        <dbReference type="PROSITE" id="PS51898"/>
    </source>
</evidence>
<dbReference type="EMBL" id="CP163443">
    <property type="protein sequence ID" value="XDQ58091.1"/>
    <property type="molecule type" value="Genomic_DNA"/>
</dbReference>
<dbReference type="Gene3D" id="1.10.443.10">
    <property type="entry name" value="Intergrase catalytic core"/>
    <property type="match status" value="1"/>
</dbReference>
<organism evidence="5">
    <name type="scientific">Streptomyces sp. R41</name>
    <dbReference type="NCBI Taxonomy" id="3238632"/>
    <lineage>
        <taxon>Bacteria</taxon>
        <taxon>Bacillati</taxon>
        <taxon>Actinomycetota</taxon>
        <taxon>Actinomycetes</taxon>
        <taxon>Kitasatosporales</taxon>
        <taxon>Streptomycetaceae</taxon>
        <taxon>Streptomyces</taxon>
    </lineage>
</organism>
<dbReference type="GO" id="GO:0015074">
    <property type="term" value="P:DNA integration"/>
    <property type="evidence" value="ECO:0007669"/>
    <property type="project" value="InterPro"/>
</dbReference>
<dbReference type="PANTHER" id="PTHR30349">
    <property type="entry name" value="PHAGE INTEGRASE-RELATED"/>
    <property type="match status" value="1"/>
</dbReference>
<evidence type="ECO:0000256" key="3">
    <source>
        <dbReference type="ARBA" id="ARBA00023172"/>
    </source>
</evidence>
<dbReference type="PANTHER" id="PTHR30349:SF64">
    <property type="entry name" value="PROPHAGE INTEGRASE INTD-RELATED"/>
    <property type="match status" value="1"/>
</dbReference>
<dbReference type="GO" id="GO:0003677">
    <property type="term" value="F:DNA binding"/>
    <property type="evidence" value="ECO:0007669"/>
    <property type="project" value="UniProtKB-KW"/>
</dbReference>
<keyword evidence="2" id="KW-0238">DNA-binding</keyword>
<dbReference type="GO" id="GO:0006310">
    <property type="term" value="P:DNA recombination"/>
    <property type="evidence" value="ECO:0007669"/>
    <property type="project" value="UniProtKB-KW"/>
</dbReference>
<dbReference type="RefSeq" id="WP_369251148.1">
    <property type="nucleotide sequence ID" value="NZ_CP163443.1"/>
</dbReference>
<proteinExistence type="inferred from homology"/>
<evidence type="ECO:0000256" key="1">
    <source>
        <dbReference type="ARBA" id="ARBA00008857"/>
    </source>
</evidence>
<evidence type="ECO:0000256" key="2">
    <source>
        <dbReference type="ARBA" id="ARBA00023125"/>
    </source>
</evidence>
<sequence>MASKSLARGMGTFFKDCEHPQARWSKCPHEYKIRYRSAAGKQTEESGFATQDKAITRLTDVYNAKKAAPRNQSRADRIHKYGGMQFREYAAEWKAGQRDLGAASVRHLNSLLEHHLFPAFQSRRMNTFDHKVVDDFIQTMERNGVGLATQSNTYDKLKAILLDAHRLGIFDQNPLEGVKPPQYDPTRAVIPSVTQLREIRAADDDTFLLIADLMSGCGMRNGEAAAVNINNIVADDVYRISEQVNQTTRDYARLKHRKAGEYRDVPLPARIKDTIDWYADKHGTVDGYLLRHPKDPSKAFPYYGLDIRWRRIKTAGHVDIPERMVIYSFRHFFASNCLTNGIPITDVAEWMGHRSLDITFKIYRHLMPGSIGKAAKILDVGLAA</sequence>
<dbReference type="Gene3D" id="1.10.150.130">
    <property type="match status" value="1"/>
</dbReference>
<feature type="domain" description="Tyr recombinase" evidence="4">
    <location>
        <begin position="186"/>
        <end position="376"/>
    </location>
</feature>
<name>A0AB39RTV2_9ACTN</name>
<comment type="similarity">
    <text evidence="1">Belongs to the 'phage' integrase family.</text>
</comment>
<dbReference type="InterPro" id="IPR002104">
    <property type="entry name" value="Integrase_catalytic"/>
</dbReference>
<accession>A0AB39RTV2</accession>